<dbReference type="InterPro" id="IPR036388">
    <property type="entry name" value="WH-like_DNA-bd_sf"/>
</dbReference>
<protein>
    <submittedName>
        <fullName evidence="3">MGMT family protein</fullName>
    </submittedName>
</protein>
<evidence type="ECO:0000313" key="3">
    <source>
        <dbReference type="EMBL" id="WNC17431.1"/>
    </source>
</evidence>
<dbReference type="SUPFAM" id="SSF46767">
    <property type="entry name" value="Methylated DNA-protein cysteine methyltransferase, C-terminal domain"/>
    <property type="match status" value="1"/>
</dbReference>
<gene>
    <name evidence="3" type="ORF">RGB73_14325</name>
</gene>
<dbReference type="InterPro" id="IPR014048">
    <property type="entry name" value="MethylDNA_cys_MeTrfase_DNA-bd"/>
</dbReference>
<feature type="domain" description="Methylated-DNA-[protein]-cysteine S-methyltransferase DNA binding" evidence="2">
    <location>
        <begin position="3"/>
        <end position="84"/>
    </location>
</feature>
<evidence type="ECO:0000259" key="2">
    <source>
        <dbReference type="Pfam" id="PF01035"/>
    </source>
</evidence>
<dbReference type="RefSeq" id="WP_310773267.1">
    <property type="nucleotide sequence ID" value="NZ_CP134050.1"/>
</dbReference>
<dbReference type="CDD" id="cd06445">
    <property type="entry name" value="ATase"/>
    <property type="match status" value="1"/>
</dbReference>
<evidence type="ECO:0000313" key="4">
    <source>
        <dbReference type="Proteomes" id="UP001256827"/>
    </source>
</evidence>
<name>A0ABY9TBF1_BREBE</name>
<dbReference type="Proteomes" id="UP001256827">
    <property type="component" value="Chromosome"/>
</dbReference>
<proteinExistence type="predicted"/>
<evidence type="ECO:0000256" key="1">
    <source>
        <dbReference type="ARBA" id="ARBA00022763"/>
    </source>
</evidence>
<keyword evidence="1" id="KW-0227">DNA damage</keyword>
<sequence length="117" mass="12951">MKPFTQRVVAIIAGIPPGQVMTYGQIAALAGSPRGARQVVRILHSMSKKYKLPWHRVINGKGKIALPEEESFTVQKMFLEAEGVAVSEAGEVDLAVYQYNVERTLEEHVFVDPQDGE</sequence>
<organism evidence="3 4">
    <name type="scientific">Brevibacillus brevis</name>
    <name type="common">Bacillus brevis</name>
    <dbReference type="NCBI Taxonomy" id="1393"/>
    <lineage>
        <taxon>Bacteria</taxon>
        <taxon>Bacillati</taxon>
        <taxon>Bacillota</taxon>
        <taxon>Bacilli</taxon>
        <taxon>Bacillales</taxon>
        <taxon>Paenibacillaceae</taxon>
        <taxon>Brevibacillus</taxon>
    </lineage>
</organism>
<dbReference type="InterPro" id="IPR036217">
    <property type="entry name" value="MethylDNA_cys_MeTrfase_DNAb"/>
</dbReference>
<dbReference type="PANTHER" id="PTHR42942">
    <property type="entry name" value="6-O-METHYLGUANINE DNA METHYLTRANSFERASE"/>
    <property type="match status" value="1"/>
</dbReference>
<dbReference type="Pfam" id="PF01035">
    <property type="entry name" value="DNA_binding_1"/>
    <property type="match status" value="1"/>
</dbReference>
<reference evidence="3 4" key="1">
    <citation type="submission" date="2023-09" db="EMBL/GenBank/DDBJ databases">
        <title>Complete Genome and Methylome dissection of Bacillus brevis NEB573 original source of BbsI restriction endonuclease.</title>
        <authorList>
            <person name="Fomenkov A."/>
            <person name="Roberts R.D."/>
        </authorList>
    </citation>
    <scope>NUCLEOTIDE SEQUENCE [LARGE SCALE GENOMIC DNA]</scope>
    <source>
        <strain evidence="3 4">NEB573</strain>
    </source>
</reference>
<dbReference type="InterPro" id="IPR052520">
    <property type="entry name" value="ATL_DNA_repair"/>
</dbReference>
<accession>A0ABY9TBF1</accession>
<dbReference type="Gene3D" id="1.10.10.10">
    <property type="entry name" value="Winged helix-like DNA-binding domain superfamily/Winged helix DNA-binding domain"/>
    <property type="match status" value="1"/>
</dbReference>
<dbReference type="EMBL" id="CP134050">
    <property type="protein sequence ID" value="WNC17431.1"/>
    <property type="molecule type" value="Genomic_DNA"/>
</dbReference>
<keyword evidence="4" id="KW-1185">Reference proteome</keyword>
<dbReference type="PANTHER" id="PTHR42942:SF1">
    <property type="entry name" value="ALKYLTRANSFERASE-LIKE PROTEIN 1"/>
    <property type="match status" value="1"/>
</dbReference>